<dbReference type="GO" id="GO:1904680">
    <property type="term" value="F:peptide transmembrane transporter activity"/>
    <property type="evidence" value="ECO:0007669"/>
    <property type="project" value="TreeGrafter"/>
</dbReference>
<evidence type="ECO:0000256" key="1">
    <source>
        <dbReference type="ARBA" id="ARBA00005695"/>
    </source>
</evidence>
<evidence type="ECO:0000256" key="2">
    <source>
        <dbReference type="ARBA" id="ARBA00022448"/>
    </source>
</evidence>
<evidence type="ECO:0000313" key="5">
    <source>
        <dbReference type="EMBL" id="KKW34489.1"/>
    </source>
</evidence>
<dbReference type="Proteomes" id="UP000034290">
    <property type="component" value="Unassembled WGS sequence"/>
</dbReference>
<accession>A0A0G2AP29</accession>
<dbReference type="Pfam" id="PF00496">
    <property type="entry name" value="SBP_bac_5"/>
    <property type="match status" value="1"/>
</dbReference>
<gene>
    <name evidence="5" type="ORF">UY81_C0073G0004</name>
</gene>
<dbReference type="AlphaFoldDB" id="A0A0G2AP29"/>
<name>A0A0G2AP29_9BACT</name>
<evidence type="ECO:0000256" key="3">
    <source>
        <dbReference type="ARBA" id="ARBA00022729"/>
    </source>
</evidence>
<comment type="caution">
    <text evidence="5">The sequence shown here is derived from an EMBL/GenBank/DDBJ whole genome shotgun (WGS) entry which is preliminary data.</text>
</comment>
<keyword evidence="2" id="KW-0813">Transport</keyword>
<dbReference type="EMBL" id="LCRM01000073">
    <property type="protein sequence ID" value="KKW34489.1"/>
    <property type="molecule type" value="Genomic_DNA"/>
</dbReference>
<dbReference type="PANTHER" id="PTHR30290:SF9">
    <property type="entry name" value="OLIGOPEPTIDE-BINDING PROTEIN APPA"/>
    <property type="match status" value="1"/>
</dbReference>
<keyword evidence="3" id="KW-0732">Signal</keyword>
<reference evidence="5 6" key="1">
    <citation type="journal article" date="2015" name="Nature">
        <title>rRNA introns, odd ribosomes, and small enigmatic genomes across a large radiation of phyla.</title>
        <authorList>
            <person name="Brown C.T."/>
            <person name="Hug L.A."/>
            <person name="Thomas B.C."/>
            <person name="Sharon I."/>
            <person name="Castelle C.J."/>
            <person name="Singh A."/>
            <person name="Wilkins M.J."/>
            <person name="Williams K.H."/>
            <person name="Banfield J.F."/>
        </authorList>
    </citation>
    <scope>NUCLEOTIDE SEQUENCE [LARGE SCALE GENOMIC DNA]</scope>
</reference>
<dbReference type="Gene3D" id="3.90.76.10">
    <property type="entry name" value="Dipeptide-binding Protein, Domain 1"/>
    <property type="match status" value="1"/>
</dbReference>
<dbReference type="InterPro" id="IPR039424">
    <property type="entry name" value="SBP_5"/>
</dbReference>
<proteinExistence type="inferred from homology"/>
<evidence type="ECO:0000259" key="4">
    <source>
        <dbReference type="Pfam" id="PF00496"/>
    </source>
</evidence>
<dbReference type="InterPro" id="IPR000914">
    <property type="entry name" value="SBP_5_dom"/>
</dbReference>
<dbReference type="PANTHER" id="PTHR30290">
    <property type="entry name" value="PERIPLASMIC BINDING COMPONENT OF ABC TRANSPORTER"/>
    <property type="match status" value="1"/>
</dbReference>
<dbReference type="Gene3D" id="3.40.190.10">
    <property type="entry name" value="Periplasmic binding protein-like II"/>
    <property type="match status" value="1"/>
</dbReference>
<evidence type="ECO:0000313" key="6">
    <source>
        <dbReference type="Proteomes" id="UP000034290"/>
    </source>
</evidence>
<protein>
    <submittedName>
        <fullName evidence="5">Extracellular solute-binding protein family 5</fullName>
    </submittedName>
</protein>
<dbReference type="SUPFAM" id="SSF53850">
    <property type="entry name" value="Periplasmic binding protein-like II"/>
    <property type="match status" value="1"/>
</dbReference>
<dbReference type="GO" id="GO:0015833">
    <property type="term" value="P:peptide transport"/>
    <property type="evidence" value="ECO:0007669"/>
    <property type="project" value="TreeGrafter"/>
</dbReference>
<comment type="similarity">
    <text evidence="1">Belongs to the bacterial solute-binding protein 5 family.</text>
</comment>
<organism evidence="5 6">
    <name type="scientific">Candidatus Giovannonibacteria bacterium GW2011_GWA2_53_7</name>
    <dbReference type="NCBI Taxonomy" id="1618650"/>
    <lineage>
        <taxon>Bacteria</taxon>
        <taxon>Candidatus Giovannoniibacteriota</taxon>
    </lineage>
</organism>
<feature type="domain" description="Solute-binding protein family 5" evidence="4">
    <location>
        <begin position="69"/>
        <end position="195"/>
    </location>
</feature>
<sequence>MSSGHHWSRLPSRQEILLALTSFSRRQKKGIVGTPRFINPLLATSDADRDLTTLVYSGLTRISEDGRSIPDLAAEYQMSDNRLTYTFTLRDDLTWQDGEPVTAADVEFTIKKAQDPAVKSPRRAGWEGVKTRVIDARTIAFDLQQPYPAFLENAAMGILPKHLWEKFDGETFALNQFNSESVGSGPYKIKTIKKDNLGIPEYYILFKR</sequence>